<dbReference type="AlphaFoldDB" id="A0A840UUK8"/>
<dbReference type="GO" id="GO:0003677">
    <property type="term" value="F:DNA binding"/>
    <property type="evidence" value="ECO:0007669"/>
    <property type="project" value="InterPro"/>
</dbReference>
<evidence type="ECO:0000313" key="4">
    <source>
        <dbReference type="Proteomes" id="UP000539642"/>
    </source>
</evidence>
<dbReference type="PANTHER" id="PTHR34322:SF2">
    <property type="entry name" value="TRANSPOSASE IS200-LIKE DOMAIN-CONTAINING PROTEIN"/>
    <property type="match status" value="1"/>
</dbReference>
<dbReference type="Pfam" id="PF01797">
    <property type="entry name" value="Y1_Tnp"/>
    <property type="match status" value="1"/>
</dbReference>
<comment type="caution">
    <text evidence="3">The sequence shown here is derived from an EMBL/GenBank/DDBJ whole genome shotgun (WGS) entry which is preliminary data.</text>
</comment>
<keyword evidence="4" id="KW-1185">Reference proteome</keyword>
<gene>
    <name evidence="3" type="ORF">HNQ81_003128</name>
</gene>
<dbReference type="EMBL" id="JACHEO010000024">
    <property type="protein sequence ID" value="MBB5349375.1"/>
    <property type="molecule type" value="Genomic_DNA"/>
</dbReference>
<feature type="domain" description="Transposase IS200-like" evidence="2">
    <location>
        <begin position="9"/>
        <end position="124"/>
    </location>
</feature>
<evidence type="ECO:0000313" key="3">
    <source>
        <dbReference type="EMBL" id="MBB5349375.1"/>
    </source>
</evidence>
<organism evidence="3 4">
    <name type="scientific">Desulfoprunum benzoelyticum</name>
    <dbReference type="NCBI Taxonomy" id="1506996"/>
    <lineage>
        <taxon>Bacteria</taxon>
        <taxon>Pseudomonadati</taxon>
        <taxon>Thermodesulfobacteriota</taxon>
        <taxon>Desulfobulbia</taxon>
        <taxon>Desulfobulbales</taxon>
        <taxon>Desulfobulbaceae</taxon>
        <taxon>Desulfoprunum</taxon>
    </lineage>
</organism>
<dbReference type="GO" id="GO:0006313">
    <property type="term" value="P:DNA transposition"/>
    <property type="evidence" value="ECO:0007669"/>
    <property type="project" value="InterPro"/>
</dbReference>
<proteinExistence type="predicted"/>
<dbReference type="GO" id="GO:0004803">
    <property type="term" value="F:transposase activity"/>
    <property type="evidence" value="ECO:0007669"/>
    <property type="project" value="InterPro"/>
</dbReference>
<dbReference type="RefSeq" id="WP_183352177.1">
    <property type="nucleotide sequence ID" value="NZ_JACHEO010000024.1"/>
</dbReference>
<protein>
    <submittedName>
        <fullName evidence="3">Putative transposase</fullName>
    </submittedName>
</protein>
<dbReference type="InterPro" id="IPR036515">
    <property type="entry name" value="Transposase_17_sf"/>
</dbReference>
<evidence type="ECO:0000256" key="1">
    <source>
        <dbReference type="SAM" id="MobiDB-lite"/>
    </source>
</evidence>
<feature type="compositionally biased region" description="Basic residues" evidence="1">
    <location>
        <begin position="211"/>
        <end position="220"/>
    </location>
</feature>
<dbReference type="SUPFAM" id="SSF143422">
    <property type="entry name" value="Transposase IS200-like"/>
    <property type="match status" value="1"/>
</dbReference>
<name>A0A840UUK8_9BACT</name>
<reference evidence="3 4" key="1">
    <citation type="submission" date="2020-08" db="EMBL/GenBank/DDBJ databases">
        <title>Genomic Encyclopedia of Type Strains, Phase IV (KMG-IV): sequencing the most valuable type-strain genomes for metagenomic binning, comparative biology and taxonomic classification.</title>
        <authorList>
            <person name="Goeker M."/>
        </authorList>
    </citation>
    <scope>NUCLEOTIDE SEQUENCE [LARGE SCALE GENOMIC DNA]</scope>
    <source>
        <strain evidence="3 4">DSM 28570</strain>
    </source>
</reference>
<accession>A0A840UUK8</accession>
<dbReference type="PANTHER" id="PTHR34322">
    <property type="entry name" value="TRANSPOSASE, Y1_TNP DOMAIN-CONTAINING"/>
    <property type="match status" value="1"/>
</dbReference>
<dbReference type="InterPro" id="IPR002686">
    <property type="entry name" value="Transposase_17"/>
</dbReference>
<feature type="region of interest" description="Disordered" evidence="1">
    <location>
        <begin position="205"/>
        <end position="228"/>
    </location>
</feature>
<sequence>MSRISRIIAPGLPHHIAQRGNNRSPVFFADDDRETYLDMLTFYATRHSMQIWAYCLMENHLHILAVPERADSLARGIGITNQVYTQYINRRMHHSGHLWQNRFFSCIVGGRQHLWQTARYIERNPIRSGLAATAEEYPWSSARAHTVGARNMALSSSSWLVPKKRPLYATFLRQADNVAEEALRRATRTGRPFAADNFIDDLERQLQLPLRPKRPGRPPKRTQEAASS</sequence>
<dbReference type="Gene3D" id="3.30.70.1290">
    <property type="entry name" value="Transposase IS200-like"/>
    <property type="match status" value="1"/>
</dbReference>
<dbReference type="SMART" id="SM01321">
    <property type="entry name" value="Y1_Tnp"/>
    <property type="match status" value="1"/>
</dbReference>
<dbReference type="Proteomes" id="UP000539642">
    <property type="component" value="Unassembled WGS sequence"/>
</dbReference>
<evidence type="ECO:0000259" key="2">
    <source>
        <dbReference type="SMART" id="SM01321"/>
    </source>
</evidence>